<dbReference type="GO" id="GO:0032204">
    <property type="term" value="P:regulation of telomere maintenance"/>
    <property type="evidence" value="ECO:0007669"/>
    <property type="project" value="TreeGrafter"/>
</dbReference>
<dbReference type="AlphaFoldDB" id="A0A2D4JUY5"/>
<reference evidence="1" key="2">
    <citation type="submission" date="2017-11" db="EMBL/GenBank/DDBJ databases">
        <title>Coralsnake Venomics: Analyses of Venom Gland Transcriptomes and Proteomes of Six Brazilian Taxa.</title>
        <authorList>
            <person name="Aird S.D."/>
            <person name="Jorge da Silva N."/>
            <person name="Qiu L."/>
            <person name="Villar-Briones A."/>
            <person name="Aparecida-Saddi V."/>
            <person name="Campos-Telles M.P."/>
            <person name="Grau M."/>
            <person name="Mikheyev A.S."/>
        </authorList>
    </citation>
    <scope>NUCLEOTIDE SEQUENCE</scope>
    <source>
        <tissue evidence="1">Venom_gland</tissue>
    </source>
</reference>
<evidence type="ECO:0000313" key="1">
    <source>
        <dbReference type="EMBL" id="LAB00282.1"/>
    </source>
</evidence>
<dbReference type="EMBL" id="IACL01015172">
    <property type="protein sequence ID" value="LAB00282.1"/>
    <property type="molecule type" value="Transcribed_RNA"/>
</dbReference>
<organism evidence="1">
    <name type="scientific">Micrurus paraensis</name>
    <dbReference type="NCBI Taxonomy" id="1970185"/>
    <lineage>
        <taxon>Eukaryota</taxon>
        <taxon>Metazoa</taxon>
        <taxon>Chordata</taxon>
        <taxon>Craniata</taxon>
        <taxon>Vertebrata</taxon>
        <taxon>Euteleostomi</taxon>
        <taxon>Lepidosauria</taxon>
        <taxon>Squamata</taxon>
        <taxon>Bifurcata</taxon>
        <taxon>Unidentata</taxon>
        <taxon>Episquamata</taxon>
        <taxon>Toxicofera</taxon>
        <taxon>Serpentes</taxon>
        <taxon>Colubroidea</taxon>
        <taxon>Elapidae</taxon>
        <taxon>Elapinae</taxon>
        <taxon>Micrurus</taxon>
    </lineage>
</organism>
<protein>
    <recommendedName>
        <fullName evidence="2">YLP motif-containing protein 1</fullName>
    </recommendedName>
</protein>
<dbReference type="GO" id="GO:0005634">
    <property type="term" value="C:nucleus"/>
    <property type="evidence" value="ECO:0007669"/>
    <property type="project" value="InterPro"/>
</dbReference>
<sequence length="138" mass="16116">MPLAKTSTNVWISPLYIVNDLFKKISMHYVHVCKIIFNNKAMCLFSDKLDGLRTGTKRKRDWEAIASRMEDYLQLPDDYDSRASEPGKKRVRWADLEEKKDADRKRAIGFVVGQTDWEKITDESGHFAEKALNRTKYI</sequence>
<name>A0A2D4JUY5_9SAUR</name>
<accession>A0A2D4JUY5</accession>
<dbReference type="PANTHER" id="PTHR13413">
    <property type="entry name" value="YLP MOTIF CONTAINING PROTEIN NUCLEAR PROTEIN ZAP"/>
    <property type="match status" value="1"/>
</dbReference>
<proteinExistence type="predicted"/>
<evidence type="ECO:0008006" key="2">
    <source>
        <dbReference type="Google" id="ProtNLM"/>
    </source>
</evidence>
<reference evidence="1" key="1">
    <citation type="submission" date="2017-07" db="EMBL/GenBank/DDBJ databases">
        <authorList>
            <person name="Mikheyev A."/>
            <person name="Grau M."/>
        </authorList>
    </citation>
    <scope>NUCLEOTIDE SEQUENCE</scope>
    <source>
        <tissue evidence="1">Venom_gland</tissue>
    </source>
</reference>
<dbReference type="PANTHER" id="PTHR13413:SF0">
    <property type="entry name" value="YLP MOTIF-CONTAINING PROTEIN 1"/>
    <property type="match status" value="1"/>
</dbReference>
<dbReference type="InterPro" id="IPR026314">
    <property type="entry name" value="YLP_motif_con_p1"/>
</dbReference>